<dbReference type="Proteomes" id="UP000818029">
    <property type="component" value="Chromosome A08"/>
</dbReference>
<gene>
    <name evidence="2" type="primary">LOC107951903</name>
</gene>
<evidence type="ECO:0000313" key="1">
    <source>
        <dbReference type="Proteomes" id="UP000818029"/>
    </source>
</evidence>
<name>A0A1U8NX99_GOSHI</name>
<accession>A0A1U8NX99</accession>
<proteinExistence type="predicted"/>
<dbReference type="PaxDb" id="3635-A0A1U8NX99"/>
<keyword evidence="1" id="KW-1185">Reference proteome</keyword>
<dbReference type="GeneID" id="107951903"/>
<organism evidence="1 2">
    <name type="scientific">Gossypium hirsutum</name>
    <name type="common">Upland cotton</name>
    <name type="synonym">Gossypium mexicanum</name>
    <dbReference type="NCBI Taxonomy" id="3635"/>
    <lineage>
        <taxon>Eukaryota</taxon>
        <taxon>Viridiplantae</taxon>
        <taxon>Streptophyta</taxon>
        <taxon>Embryophyta</taxon>
        <taxon>Tracheophyta</taxon>
        <taxon>Spermatophyta</taxon>
        <taxon>Magnoliopsida</taxon>
        <taxon>eudicotyledons</taxon>
        <taxon>Gunneridae</taxon>
        <taxon>Pentapetalae</taxon>
        <taxon>rosids</taxon>
        <taxon>malvids</taxon>
        <taxon>Malvales</taxon>
        <taxon>Malvaceae</taxon>
        <taxon>Malvoideae</taxon>
        <taxon>Gossypium</taxon>
    </lineage>
</organism>
<dbReference type="RefSeq" id="XP_016742604.1">
    <property type="nucleotide sequence ID" value="XM_016887115.1"/>
</dbReference>
<dbReference type="AlphaFoldDB" id="A0A1U8NX99"/>
<protein>
    <submittedName>
        <fullName evidence="2">Uncharacterized protein</fullName>
    </submittedName>
</protein>
<evidence type="ECO:0000313" key="2">
    <source>
        <dbReference type="RefSeq" id="XP_016742604.1"/>
    </source>
</evidence>
<sequence length="297" mass="34161">MEMKMIDTASGRALVNMTPQRARELISTIAANSQQYRPPMEPTKRIHELSTPSITNNIDELNNVVKNMLARKTNPAQFYGTYAKLDHPTDSYSILLEDTTAQVDVIGNFQEPPQRRYDLYLNMYNAGWRDHPNLIYGSNPQYNQKYQSRPPLPQQYQPPKSSLETIIEFLFVSTEKFQQKTKVHLQEMDHQISKLALTFRRLENPGKLPSQTELNQCPNASAVTVKDRKESKLVLSMSRDHDVEHEVEPAAPTGPVPHKPFVVPPLYPGRFAQVKKEQEEKEILKTFQKVEINIPYT</sequence>
<reference evidence="1" key="1">
    <citation type="journal article" date="2020" name="Nat. Genet.">
        <title>Genomic diversifications of five Gossypium allopolyploid species and their impact on cotton improvement.</title>
        <authorList>
            <person name="Chen Z.J."/>
            <person name="Sreedasyam A."/>
            <person name="Ando A."/>
            <person name="Song Q."/>
            <person name="De Santiago L.M."/>
            <person name="Hulse-Kemp A.M."/>
            <person name="Ding M."/>
            <person name="Ye W."/>
            <person name="Kirkbride R.C."/>
            <person name="Jenkins J."/>
            <person name="Plott C."/>
            <person name="Lovell J."/>
            <person name="Lin Y.M."/>
            <person name="Vaughn R."/>
            <person name="Liu B."/>
            <person name="Simpson S."/>
            <person name="Scheffler B.E."/>
            <person name="Wen L."/>
            <person name="Saski C.A."/>
            <person name="Grover C.E."/>
            <person name="Hu G."/>
            <person name="Conover J.L."/>
            <person name="Carlson J.W."/>
            <person name="Shu S."/>
            <person name="Boston L.B."/>
            <person name="Williams M."/>
            <person name="Peterson D.G."/>
            <person name="McGee K."/>
            <person name="Jones D.C."/>
            <person name="Wendel J.F."/>
            <person name="Stelly D.M."/>
            <person name="Grimwood J."/>
            <person name="Schmutz J."/>
        </authorList>
    </citation>
    <scope>NUCLEOTIDE SEQUENCE [LARGE SCALE GENOMIC DNA]</scope>
    <source>
        <strain evidence="1">cv. TM-1</strain>
    </source>
</reference>
<reference evidence="2" key="2">
    <citation type="submission" date="2025-08" db="UniProtKB">
        <authorList>
            <consortium name="RefSeq"/>
        </authorList>
    </citation>
    <scope>IDENTIFICATION</scope>
</reference>
<dbReference type="KEGG" id="ghi:107951903"/>